<sequence>MKEEKTNKKINKWIVFTSMPIQMGVTIYLFYWVGSWLDNKYAIAGDWGMKGLTLLGVVVSLYQFIRQANQINKNE</sequence>
<dbReference type="EMBL" id="RAPY01000009">
    <property type="protein sequence ID" value="RKE42059.1"/>
    <property type="molecule type" value="Genomic_DNA"/>
</dbReference>
<keyword evidence="1" id="KW-0472">Membrane</keyword>
<protein>
    <submittedName>
        <fullName evidence="2">Putative F0F1-ATPase subunit (Ca2+/Mg2+ transporter)</fullName>
    </submittedName>
</protein>
<reference evidence="2 3" key="1">
    <citation type="submission" date="2018-09" db="EMBL/GenBank/DDBJ databases">
        <title>Genomic Encyclopedia of Type Strains, Phase III (KMG-III): the genomes of soil and plant-associated and newly described type strains.</title>
        <authorList>
            <person name="Whitman W."/>
        </authorList>
    </citation>
    <scope>NUCLEOTIDE SEQUENCE [LARGE SCALE GENOMIC DNA]</scope>
    <source>
        <strain evidence="2 3">CECT 7938</strain>
    </source>
</reference>
<name>A0A420AC73_SPHD1</name>
<dbReference type="RefSeq" id="WP_223581168.1">
    <property type="nucleotide sequence ID" value="NZ_CP182813.1"/>
</dbReference>
<dbReference type="AlphaFoldDB" id="A0A420AC73"/>
<feature type="transmembrane region" description="Helical" evidence="1">
    <location>
        <begin position="47"/>
        <end position="65"/>
    </location>
</feature>
<evidence type="ECO:0000256" key="1">
    <source>
        <dbReference type="SAM" id="Phobius"/>
    </source>
</evidence>
<feature type="transmembrane region" description="Helical" evidence="1">
    <location>
        <begin position="12"/>
        <end position="32"/>
    </location>
</feature>
<evidence type="ECO:0000313" key="2">
    <source>
        <dbReference type="EMBL" id="RKE42059.1"/>
    </source>
</evidence>
<proteinExistence type="predicted"/>
<organism evidence="2 3">
    <name type="scientific">Sphingobacterium detergens</name>
    <dbReference type="NCBI Taxonomy" id="1145106"/>
    <lineage>
        <taxon>Bacteria</taxon>
        <taxon>Pseudomonadati</taxon>
        <taxon>Bacteroidota</taxon>
        <taxon>Sphingobacteriia</taxon>
        <taxon>Sphingobacteriales</taxon>
        <taxon>Sphingobacteriaceae</taxon>
        <taxon>Sphingobacterium</taxon>
    </lineage>
</organism>
<keyword evidence="1" id="KW-0812">Transmembrane</keyword>
<keyword evidence="1" id="KW-1133">Transmembrane helix</keyword>
<gene>
    <name evidence="2" type="ORF">DFQ12_5658</name>
</gene>
<accession>A0A420AC73</accession>
<dbReference type="Proteomes" id="UP000286246">
    <property type="component" value="Unassembled WGS sequence"/>
</dbReference>
<comment type="caution">
    <text evidence="2">The sequence shown here is derived from an EMBL/GenBank/DDBJ whole genome shotgun (WGS) entry which is preliminary data.</text>
</comment>
<dbReference type="Pfam" id="PF09527">
    <property type="entry name" value="ATPase_gene1"/>
    <property type="match status" value="1"/>
</dbReference>
<evidence type="ECO:0000313" key="3">
    <source>
        <dbReference type="Proteomes" id="UP000286246"/>
    </source>
</evidence>
<keyword evidence="3" id="KW-1185">Reference proteome</keyword>
<dbReference type="InterPro" id="IPR032820">
    <property type="entry name" value="ATPase_put"/>
</dbReference>